<evidence type="ECO:0000256" key="1">
    <source>
        <dbReference type="SAM" id="MobiDB-lite"/>
    </source>
</evidence>
<evidence type="ECO:0000313" key="2">
    <source>
        <dbReference type="EMBL" id="KUH39432.1"/>
    </source>
</evidence>
<evidence type="ECO:0000313" key="3">
    <source>
        <dbReference type="Proteomes" id="UP000054011"/>
    </source>
</evidence>
<dbReference type="EMBL" id="LNSV01000012">
    <property type="protein sequence ID" value="KUH39432.1"/>
    <property type="molecule type" value="Genomic_DNA"/>
</dbReference>
<proteinExistence type="predicted"/>
<comment type="caution">
    <text evidence="2">The sequence shown here is derived from an EMBL/GenBank/DDBJ whole genome shotgun (WGS) entry which is preliminary data.</text>
</comment>
<sequence>MVDAPDPGADAPGRDVGFTRPDVGFRDPGTGFLFLAGRPPGLVPAEPASLSGLSTNLPQPL</sequence>
<keyword evidence="3" id="KW-1185">Reference proteome</keyword>
<dbReference type="AlphaFoldDB" id="A0A100Y861"/>
<organism evidence="2 3">
    <name type="scientific">Streptomyces kanasensis</name>
    <dbReference type="NCBI Taxonomy" id="936756"/>
    <lineage>
        <taxon>Bacteria</taxon>
        <taxon>Bacillati</taxon>
        <taxon>Actinomycetota</taxon>
        <taxon>Actinomycetes</taxon>
        <taxon>Kitasatosporales</taxon>
        <taxon>Streptomycetaceae</taxon>
        <taxon>Streptomyces</taxon>
    </lineage>
</organism>
<gene>
    <name evidence="2" type="ORF">ATE80_07635</name>
</gene>
<name>A0A100Y861_9ACTN</name>
<protein>
    <submittedName>
        <fullName evidence="2">Uncharacterized protein</fullName>
    </submittedName>
</protein>
<accession>A0A100Y861</accession>
<reference evidence="2 3" key="1">
    <citation type="submission" date="2015-11" db="EMBL/GenBank/DDBJ databases">
        <title>Genome-wide analysis reveals the secondary metabolome in Streptomyces kanasensis ZX01.</title>
        <authorList>
            <person name="Zhang G."/>
            <person name="Han L."/>
            <person name="Feng J."/>
            <person name="Zhang X."/>
        </authorList>
    </citation>
    <scope>NUCLEOTIDE SEQUENCE [LARGE SCALE GENOMIC DNA]</scope>
    <source>
        <strain evidence="2 3">ZX01</strain>
    </source>
</reference>
<dbReference type="STRING" id="936756.ATE80_07635"/>
<feature type="region of interest" description="Disordered" evidence="1">
    <location>
        <begin position="1"/>
        <end position="23"/>
    </location>
</feature>
<dbReference type="Proteomes" id="UP000054011">
    <property type="component" value="Unassembled WGS sequence"/>
</dbReference>